<reference evidence="3" key="1">
    <citation type="submission" date="2017-10" db="EMBL/GenBank/DDBJ databases">
        <title>Rapid genome shrinkage in a self-fertile nematode reveals novel sperm competition proteins.</title>
        <authorList>
            <person name="Yin D."/>
            <person name="Schwarz E.M."/>
            <person name="Thomas C.G."/>
            <person name="Felde R.L."/>
            <person name="Korf I.F."/>
            <person name="Cutter A.D."/>
            <person name="Schartner C.M."/>
            <person name="Ralston E.J."/>
            <person name="Meyer B.J."/>
            <person name="Haag E.S."/>
        </authorList>
    </citation>
    <scope>NUCLEOTIDE SEQUENCE [LARGE SCALE GENOMIC DNA]</scope>
    <source>
        <strain evidence="3">JU1422</strain>
    </source>
</reference>
<evidence type="ECO:0000259" key="1">
    <source>
        <dbReference type="Pfam" id="PF05699"/>
    </source>
</evidence>
<dbReference type="STRING" id="1611254.A0A2G5TCD6"/>
<dbReference type="SUPFAM" id="SSF53098">
    <property type="entry name" value="Ribonuclease H-like"/>
    <property type="match status" value="1"/>
</dbReference>
<dbReference type="EMBL" id="PDUG01000005">
    <property type="protein sequence ID" value="PIC25034.1"/>
    <property type="molecule type" value="Genomic_DNA"/>
</dbReference>
<gene>
    <name evidence="2" type="primary">Cnig_chr_V.g18123</name>
    <name evidence="2" type="ORF">B9Z55_018123</name>
</gene>
<organism evidence="2 3">
    <name type="scientific">Caenorhabditis nigoni</name>
    <dbReference type="NCBI Taxonomy" id="1611254"/>
    <lineage>
        <taxon>Eukaryota</taxon>
        <taxon>Metazoa</taxon>
        <taxon>Ecdysozoa</taxon>
        <taxon>Nematoda</taxon>
        <taxon>Chromadorea</taxon>
        <taxon>Rhabditida</taxon>
        <taxon>Rhabditina</taxon>
        <taxon>Rhabditomorpha</taxon>
        <taxon>Rhabditoidea</taxon>
        <taxon>Rhabditidae</taxon>
        <taxon>Peloderinae</taxon>
        <taxon>Caenorhabditis</taxon>
    </lineage>
</organism>
<dbReference type="InterPro" id="IPR012337">
    <property type="entry name" value="RNaseH-like_sf"/>
</dbReference>
<dbReference type="Pfam" id="PF05699">
    <property type="entry name" value="Dimer_Tnp_hAT"/>
    <property type="match status" value="1"/>
</dbReference>
<name>A0A2G5TCD6_9PELO</name>
<dbReference type="Proteomes" id="UP000230233">
    <property type="component" value="Chromosome V"/>
</dbReference>
<sequence>MSYSNPACKMTLENIQEIAKYLQQAPNSQSNPIEFWIQNEAKFPILKALATQFLSIPSLEIMKAKKIYEFGEQIVSVYHMESIKEVAGYCAAIIEIEKLTKNSLNF</sequence>
<dbReference type="OrthoDB" id="1607513at2759"/>
<dbReference type="GO" id="GO:0046983">
    <property type="term" value="F:protein dimerization activity"/>
    <property type="evidence" value="ECO:0007669"/>
    <property type="project" value="InterPro"/>
</dbReference>
<feature type="domain" description="HAT C-terminal dimerisation" evidence="1">
    <location>
        <begin position="19"/>
        <end position="58"/>
    </location>
</feature>
<comment type="caution">
    <text evidence="2">The sequence shown here is derived from an EMBL/GenBank/DDBJ whole genome shotgun (WGS) entry which is preliminary data.</text>
</comment>
<evidence type="ECO:0000313" key="3">
    <source>
        <dbReference type="Proteomes" id="UP000230233"/>
    </source>
</evidence>
<keyword evidence="3" id="KW-1185">Reference proteome</keyword>
<accession>A0A2G5TCD6</accession>
<protein>
    <recommendedName>
        <fullName evidence="1">HAT C-terminal dimerisation domain-containing protein</fullName>
    </recommendedName>
</protein>
<dbReference type="AlphaFoldDB" id="A0A2G5TCD6"/>
<evidence type="ECO:0000313" key="2">
    <source>
        <dbReference type="EMBL" id="PIC25034.1"/>
    </source>
</evidence>
<proteinExistence type="predicted"/>
<dbReference type="InterPro" id="IPR008906">
    <property type="entry name" value="HATC_C_dom"/>
</dbReference>